<organism evidence="2 3">
    <name type="scientific">Candidatus Sulfuritelmatomonas gaucii</name>
    <dbReference type="NCBI Taxonomy" id="2043161"/>
    <lineage>
        <taxon>Bacteria</taxon>
        <taxon>Pseudomonadati</taxon>
        <taxon>Acidobacteriota</taxon>
        <taxon>Terriglobia</taxon>
        <taxon>Terriglobales</taxon>
        <taxon>Acidobacteriaceae</taxon>
        <taxon>Candidatus Sulfuritelmatomonas</taxon>
    </lineage>
</organism>
<dbReference type="Proteomes" id="UP000239735">
    <property type="component" value="Unassembled WGS sequence"/>
</dbReference>
<dbReference type="AlphaFoldDB" id="A0A2N9LLF9"/>
<protein>
    <recommendedName>
        <fullName evidence="1">Luciferase domain-containing protein</fullName>
    </recommendedName>
</protein>
<sequence>MPEWMKALVDEVSGWPGVTSHEHRFGGTEFRVGGREIGHAHWFGIVDIPFTVRVRDALIAAGRAEQHHWLPDSGWTTVRVSRHGGENARELLRFSYLKVRMKSADGAVAEEARVELGRCGLEEQVLEAAGVASAVEAKN</sequence>
<feature type="domain" description="Luciferase" evidence="1">
    <location>
        <begin position="34"/>
        <end position="80"/>
    </location>
</feature>
<name>A0A2N9LLF9_9BACT</name>
<proteinExistence type="predicted"/>
<accession>A0A2N9LLF9</accession>
<evidence type="ECO:0000313" key="3">
    <source>
        <dbReference type="Proteomes" id="UP000239735"/>
    </source>
</evidence>
<dbReference type="InterPro" id="IPR040841">
    <property type="entry name" value="Luciferase_dom"/>
</dbReference>
<evidence type="ECO:0000259" key="1">
    <source>
        <dbReference type="Pfam" id="PF17648"/>
    </source>
</evidence>
<dbReference type="EMBL" id="OKRB01000100">
    <property type="protein sequence ID" value="SPE24108.1"/>
    <property type="molecule type" value="Genomic_DNA"/>
</dbReference>
<reference evidence="3" key="1">
    <citation type="submission" date="2018-02" db="EMBL/GenBank/DDBJ databases">
        <authorList>
            <person name="Hausmann B."/>
        </authorList>
    </citation>
    <scope>NUCLEOTIDE SEQUENCE [LARGE SCALE GENOMIC DNA]</scope>
    <source>
        <strain evidence="3">Peat soil MAG SbA5</strain>
    </source>
</reference>
<dbReference type="Pfam" id="PF17648">
    <property type="entry name" value="Luciferase"/>
    <property type="match status" value="1"/>
</dbReference>
<evidence type="ECO:0000313" key="2">
    <source>
        <dbReference type="EMBL" id="SPE24108.1"/>
    </source>
</evidence>
<gene>
    <name evidence="2" type="ORF">SBA5_420008</name>
</gene>